<dbReference type="PANTHER" id="PTHR37540">
    <property type="entry name" value="TRANSCRIPTION FACTOR (ACR-2), PUTATIVE-RELATED-RELATED"/>
    <property type="match status" value="1"/>
</dbReference>
<reference evidence="4 5" key="1">
    <citation type="submission" date="2016-04" db="EMBL/GenBank/DDBJ databases">
        <title>A degradative enzymes factory behind the ericoid mycorrhizal symbiosis.</title>
        <authorList>
            <consortium name="DOE Joint Genome Institute"/>
            <person name="Martino E."/>
            <person name="Morin E."/>
            <person name="Grelet G."/>
            <person name="Kuo A."/>
            <person name="Kohler A."/>
            <person name="Daghino S."/>
            <person name="Barry K."/>
            <person name="Choi C."/>
            <person name="Cichocki N."/>
            <person name="Clum A."/>
            <person name="Copeland A."/>
            <person name="Hainaut M."/>
            <person name="Haridas S."/>
            <person name="Labutti K."/>
            <person name="Lindquist E."/>
            <person name="Lipzen A."/>
            <person name="Khouja H.-R."/>
            <person name="Murat C."/>
            <person name="Ohm R."/>
            <person name="Olson A."/>
            <person name="Spatafora J."/>
            <person name="Veneault-Fourrey C."/>
            <person name="Henrissat B."/>
            <person name="Grigoriev I."/>
            <person name="Martin F."/>
            <person name="Perotto S."/>
        </authorList>
    </citation>
    <scope>NUCLEOTIDE SEQUENCE [LARGE SCALE GENOMIC DNA]</scope>
    <source>
        <strain evidence="4 5">E</strain>
    </source>
</reference>
<gene>
    <name evidence="4" type="ORF">K444DRAFT_592324</name>
</gene>
<dbReference type="GO" id="GO:0008270">
    <property type="term" value="F:zinc ion binding"/>
    <property type="evidence" value="ECO:0007669"/>
    <property type="project" value="InterPro"/>
</dbReference>
<feature type="region of interest" description="Disordered" evidence="2">
    <location>
        <begin position="152"/>
        <end position="171"/>
    </location>
</feature>
<evidence type="ECO:0000313" key="5">
    <source>
        <dbReference type="Proteomes" id="UP000235371"/>
    </source>
</evidence>
<protein>
    <recommendedName>
        <fullName evidence="3">Zn(2)-C6 fungal-type domain-containing protein</fullName>
    </recommendedName>
</protein>
<dbReference type="PANTHER" id="PTHR37540:SF9">
    <property type="entry name" value="ZN(2)-C6 FUNGAL-TYPE DOMAIN-CONTAINING PROTEIN"/>
    <property type="match status" value="1"/>
</dbReference>
<accession>A0A2J6T522</accession>
<dbReference type="Gene3D" id="4.10.240.10">
    <property type="entry name" value="Zn(2)-C6 fungal-type DNA-binding domain"/>
    <property type="match status" value="1"/>
</dbReference>
<dbReference type="PROSITE" id="PS00463">
    <property type="entry name" value="ZN2_CY6_FUNGAL_1"/>
    <property type="match status" value="1"/>
</dbReference>
<dbReference type="AlphaFoldDB" id="A0A2J6T522"/>
<dbReference type="Proteomes" id="UP000235371">
    <property type="component" value="Unassembled WGS sequence"/>
</dbReference>
<evidence type="ECO:0000256" key="1">
    <source>
        <dbReference type="ARBA" id="ARBA00023242"/>
    </source>
</evidence>
<dbReference type="SUPFAM" id="SSF57701">
    <property type="entry name" value="Zn2/Cys6 DNA-binding domain"/>
    <property type="match status" value="1"/>
</dbReference>
<dbReference type="SMART" id="SM00066">
    <property type="entry name" value="GAL4"/>
    <property type="match status" value="1"/>
</dbReference>
<keyword evidence="5" id="KW-1185">Reference proteome</keyword>
<dbReference type="RefSeq" id="XP_024734927.1">
    <property type="nucleotide sequence ID" value="XM_024878236.1"/>
</dbReference>
<sequence length="588" mass="65119">MLAGRASLPDLGMQQTPALAVKRTRRREAKSCTECRRRKQKCNPRKEGGPCGNCLRRYPPVACVGRAEPPKKPNTTSGEDLDPTLNIEEYSPGTSSSSAPELGEPRSQSLYSHSNDSHTPNHSASISPAISAITDQSVSSYFTKAHSDVERSSEIILSSNPSPAHTPDESPYGSPKMFGGILTSINTLYSLPIKQTSQNAELLHFFHSYVVPNLVSIDGRNVPPLFLREMLPWMIQSPLMPNIAIMMASATQSSEQELMVKKSAETLSIQSHVFKIINQFLKRDFSEVGGEALRAVIHLAISEFFWGSSEMLWPHVKGLNQMIKLRGGYTGMKDPVLESVFVLTDYELACCFERDLSMQELNPARDTDPPIPLSYAEALKCPLITSPTTFEQTRESLNLNTAAAEILDDVRFLTLFITSPDTQASTSKIQSTASWLHKQLEIIPAPIGLSDIPEADLILEIIRITALIYTNCIATLRPFTNAYIPTQFISLLDKISAVGLLRWKEIPGIFLWILLVACPSAGNDLQGRFLKKKMAVTGMTIGMEDFGLSIGCLRAFWKVQRWIARERERDVIDPMILGECGNTATEEV</sequence>
<evidence type="ECO:0000259" key="3">
    <source>
        <dbReference type="PROSITE" id="PS50048"/>
    </source>
</evidence>
<dbReference type="GO" id="GO:0000981">
    <property type="term" value="F:DNA-binding transcription factor activity, RNA polymerase II-specific"/>
    <property type="evidence" value="ECO:0007669"/>
    <property type="project" value="InterPro"/>
</dbReference>
<dbReference type="EMBL" id="KZ613837">
    <property type="protein sequence ID" value="PMD58023.1"/>
    <property type="molecule type" value="Genomic_DNA"/>
</dbReference>
<name>A0A2J6T522_9HELO</name>
<evidence type="ECO:0000313" key="4">
    <source>
        <dbReference type="EMBL" id="PMD58023.1"/>
    </source>
</evidence>
<feature type="compositionally biased region" description="Polar residues" evidence="2">
    <location>
        <begin position="106"/>
        <end position="122"/>
    </location>
</feature>
<dbReference type="CDD" id="cd00067">
    <property type="entry name" value="GAL4"/>
    <property type="match status" value="1"/>
</dbReference>
<dbReference type="OrthoDB" id="415825at2759"/>
<dbReference type="PROSITE" id="PS50048">
    <property type="entry name" value="ZN2_CY6_FUNGAL_2"/>
    <property type="match status" value="1"/>
</dbReference>
<dbReference type="InterPro" id="IPR036864">
    <property type="entry name" value="Zn2-C6_fun-type_DNA-bd_sf"/>
</dbReference>
<feature type="region of interest" description="Disordered" evidence="2">
    <location>
        <begin position="1"/>
        <end position="125"/>
    </location>
</feature>
<keyword evidence="1" id="KW-0539">Nucleus</keyword>
<dbReference type="GeneID" id="36586313"/>
<dbReference type="InParanoid" id="A0A2J6T522"/>
<feature type="domain" description="Zn(2)-C6 fungal-type" evidence="3">
    <location>
        <begin position="31"/>
        <end position="64"/>
    </location>
</feature>
<proteinExistence type="predicted"/>
<dbReference type="InterPro" id="IPR001138">
    <property type="entry name" value="Zn2Cys6_DnaBD"/>
</dbReference>
<dbReference type="STRING" id="1095630.A0A2J6T522"/>
<evidence type="ECO:0000256" key="2">
    <source>
        <dbReference type="SAM" id="MobiDB-lite"/>
    </source>
</evidence>
<organism evidence="4 5">
    <name type="scientific">Hyaloscypha bicolor E</name>
    <dbReference type="NCBI Taxonomy" id="1095630"/>
    <lineage>
        <taxon>Eukaryota</taxon>
        <taxon>Fungi</taxon>
        <taxon>Dikarya</taxon>
        <taxon>Ascomycota</taxon>
        <taxon>Pezizomycotina</taxon>
        <taxon>Leotiomycetes</taxon>
        <taxon>Helotiales</taxon>
        <taxon>Hyaloscyphaceae</taxon>
        <taxon>Hyaloscypha</taxon>
        <taxon>Hyaloscypha bicolor</taxon>
    </lineage>
</organism>